<dbReference type="Proteomes" id="UP001358586">
    <property type="component" value="Chromosome 6"/>
</dbReference>
<proteinExistence type="predicted"/>
<accession>A0ABR0PLP0</accession>
<sequence length="88" mass="9981">MRGGERRRRASHDYDFDDAYLHEQPLVGEVKFCNLSQSSPTQSTGTRATETFVGCGNNLVILEDRLASGTPQIKQHYKSELNQHKEDN</sequence>
<keyword evidence="2" id="KW-1185">Reference proteome</keyword>
<evidence type="ECO:0000313" key="1">
    <source>
        <dbReference type="EMBL" id="KAK5825135.1"/>
    </source>
</evidence>
<reference evidence="1 2" key="1">
    <citation type="submission" date="2023-03" db="EMBL/GenBank/DDBJ databases">
        <title>WGS of Gossypium arboreum.</title>
        <authorList>
            <person name="Yu D."/>
        </authorList>
    </citation>
    <scope>NUCLEOTIDE SEQUENCE [LARGE SCALE GENOMIC DNA]</scope>
    <source>
        <tissue evidence="1">Leaf</tissue>
    </source>
</reference>
<name>A0ABR0PLP0_GOSAR</name>
<comment type="caution">
    <text evidence="1">The sequence shown here is derived from an EMBL/GenBank/DDBJ whole genome shotgun (WGS) entry which is preliminary data.</text>
</comment>
<dbReference type="EMBL" id="JARKNE010000006">
    <property type="protein sequence ID" value="KAK5825135.1"/>
    <property type="molecule type" value="Genomic_DNA"/>
</dbReference>
<evidence type="ECO:0000313" key="2">
    <source>
        <dbReference type="Proteomes" id="UP001358586"/>
    </source>
</evidence>
<protein>
    <submittedName>
        <fullName evidence="1">Uncharacterized protein</fullName>
    </submittedName>
</protein>
<gene>
    <name evidence="1" type="ORF">PVK06_019939</name>
</gene>
<organism evidence="1 2">
    <name type="scientific">Gossypium arboreum</name>
    <name type="common">Tree cotton</name>
    <name type="synonym">Gossypium nanking</name>
    <dbReference type="NCBI Taxonomy" id="29729"/>
    <lineage>
        <taxon>Eukaryota</taxon>
        <taxon>Viridiplantae</taxon>
        <taxon>Streptophyta</taxon>
        <taxon>Embryophyta</taxon>
        <taxon>Tracheophyta</taxon>
        <taxon>Spermatophyta</taxon>
        <taxon>Magnoliopsida</taxon>
        <taxon>eudicotyledons</taxon>
        <taxon>Gunneridae</taxon>
        <taxon>Pentapetalae</taxon>
        <taxon>rosids</taxon>
        <taxon>malvids</taxon>
        <taxon>Malvales</taxon>
        <taxon>Malvaceae</taxon>
        <taxon>Malvoideae</taxon>
        <taxon>Gossypium</taxon>
    </lineage>
</organism>